<feature type="transmembrane region" description="Helical" evidence="6">
    <location>
        <begin position="409"/>
        <end position="427"/>
    </location>
</feature>
<evidence type="ECO:0000259" key="7">
    <source>
        <dbReference type="PROSITE" id="PS50850"/>
    </source>
</evidence>
<keyword evidence="3 6" id="KW-1133">Transmembrane helix</keyword>
<feature type="transmembrane region" description="Helical" evidence="6">
    <location>
        <begin position="306"/>
        <end position="325"/>
    </location>
</feature>
<organism evidence="8 9">
    <name type="scientific">Coleophoma cylindrospora</name>
    <dbReference type="NCBI Taxonomy" id="1849047"/>
    <lineage>
        <taxon>Eukaryota</taxon>
        <taxon>Fungi</taxon>
        <taxon>Dikarya</taxon>
        <taxon>Ascomycota</taxon>
        <taxon>Pezizomycotina</taxon>
        <taxon>Leotiomycetes</taxon>
        <taxon>Helotiales</taxon>
        <taxon>Dermateaceae</taxon>
        <taxon>Coleophoma</taxon>
    </lineage>
</organism>
<gene>
    <name evidence="8" type="ORF">BP6252_13297</name>
</gene>
<dbReference type="PROSITE" id="PS50850">
    <property type="entry name" value="MFS"/>
    <property type="match status" value="1"/>
</dbReference>
<evidence type="ECO:0000256" key="4">
    <source>
        <dbReference type="ARBA" id="ARBA00023136"/>
    </source>
</evidence>
<dbReference type="EMBL" id="PDLM01000017">
    <property type="protein sequence ID" value="RDW58821.1"/>
    <property type="molecule type" value="Genomic_DNA"/>
</dbReference>
<feature type="transmembrane region" description="Helical" evidence="6">
    <location>
        <begin position="171"/>
        <end position="197"/>
    </location>
</feature>
<proteinExistence type="predicted"/>
<feature type="domain" description="Major facilitator superfamily (MFS) profile" evidence="7">
    <location>
        <begin position="81"/>
        <end position="537"/>
    </location>
</feature>
<evidence type="ECO:0000256" key="2">
    <source>
        <dbReference type="ARBA" id="ARBA00022692"/>
    </source>
</evidence>
<feature type="compositionally biased region" description="Basic and acidic residues" evidence="5">
    <location>
        <begin position="49"/>
        <end position="66"/>
    </location>
</feature>
<evidence type="ECO:0000256" key="5">
    <source>
        <dbReference type="SAM" id="MobiDB-lite"/>
    </source>
</evidence>
<feature type="transmembrane region" description="Helical" evidence="6">
    <location>
        <begin position="116"/>
        <end position="135"/>
    </location>
</feature>
<comment type="subcellular location">
    <subcellularLocation>
        <location evidence="1">Membrane</location>
        <topology evidence="1">Multi-pass membrane protein</topology>
    </subcellularLocation>
</comment>
<dbReference type="AlphaFoldDB" id="A0A3D8QAL6"/>
<dbReference type="PANTHER" id="PTHR23501">
    <property type="entry name" value="MAJOR FACILITATOR SUPERFAMILY"/>
    <property type="match status" value="1"/>
</dbReference>
<keyword evidence="2 6" id="KW-0812">Transmembrane</keyword>
<feature type="transmembrane region" description="Helical" evidence="6">
    <location>
        <begin position="473"/>
        <end position="496"/>
    </location>
</feature>
<keyword evidence="4 6" id="KW-0472">Membrane</keyword>
<feature type="transmembrane region" description="Helical" evidence="6">
    <location>
        <begin position="439"/>
        <end position="461"/>
    </location>
</feature>
<feature type="transmembrane region" description="Helical" evidence="6">
    <location>
        <begin position="546"/>
        <end position="567"/>
    </location>
</feature>
<dbReference type="PRINTS" id="PR01036">
    <property type="entry name" value="TCRTETB"/>
</dbReference>
<accession>A0A3D8QAL6</accession>
<comment type="caution">
    <text evidence="8">The sequence shown here is derived from an EMBL/GenBank/DDBJ whole genome shotgun (WGS) entry which is preliminary data.</text>
</comment>
<dbReference type="OrthoDB" id="10021397at2759"/>
<protein>
    <recommendedName>
        <fullName evidence="7">Major facilitator superfamily (MFS) profile domain-containing protein</fullName>
    </recommendedName>
</protein>
<feature type="transmembrane region" description="Helical" evidence="6">
    <location>
        <begin position="345"/>
        <end position="366"/>
    </location>
</feature>
<dbReference type="FunFam" id="1.20.1250.20:FF:000196">
    <property type="entry name" value="MFS toxin efflux pump (AflT)"/>
    <property type="match status" value="1"/>
</dbReference>
<dbReference type="GO" id="GO:0005886">
    <property type="term" value="C:plasma membrane"/>
    <property type="evidence" value="ECO:0007669"/>
    <property type="project" value="TreeGrafter"/>
</dbReference>
<dbReference type="PANTHER" id="PTHR23501:SF155">
    <property type="entry name" value="EFFLUX PUMP AFOB"/>
    <property type="match status" value="1"/>
</dbReference>
<reference evidence="8 9" key="1">
    <citation type="journal article" date="2018" name="IMA Fungus">
        <title>IMA Genome-F 9: Draft genome sequence of Annulohypoxylon stygium, Aspergillus mulundensis, Berkeleyomyces basicola (syn. Thielaviopsis basicola), Ceratocystis smalleyi, two Cercospora beticola strains, Coleophoma cylindrospora, Fusarium fracticaudum, Phialophora cf. hyalina, and Morchella septimelata.</title>
        <authorList>
            <person name="Wingfield B.D."/>
            <person name="Bills G.F."/>
            <person name="Dong Y."/>
            <person name="Huang W."/>
            <person name="Nel W.J."/>
            <person name="Swalarsk-Parry B.S."/>
            <person name="Vaghefi N."/>
            <person name="Wilken P.M."/>
            <person name="An Z."/>
            <person name="de Beer Z.W."/>
            <person name="De Vos L."/>
            <person name="Chen L."/>
            <person name="Duong T.A."/>
            <person name="Gao Y."/>
            <person name="Hammerbacher A."/>
            <person name="Kikkert J.R."/>
            <person name="Li Y."/>
            <person name="Li H."/>
            <person name="Li K."/>
            <person name="Li Q."/>
            <person name="Liu X."/>
            <person name="Ma X."/>
            <person name="Naidoo K."/>
            <person name="Pethybridge S.J."/>
            <person name="Sun J."/>
            <person name="Steenkamp E.T."/>
            <person name="van der Nest M.A."/>
            <person name="van Wyk S."/>
            <person name="Wingfield M.J."/>
            <person name="Xiong C."/>
            <person name="Yue Q."/>
            <person name="Zhang X."/>
        </authorList>
    </citation>
    <scope>NUCLEOTIDE SEQUENCE [LARGE SCALE GENOMIC DNA]</scope>
    <source>
        <strain evidence="8 9">BP6252</strain>
    </source>
</reference>
<feature type="compositionally biased region" description="Polar residues" evidence="5">
    <location>
        <begin position="1"/>
        <end position="11"/>
    </location>
</feature>
<feature type="transmembrane region" description="Helical" evidence="6">
    <location>
        <begin position="147"/>
        <end position="165"/>
    </location>
</feature>
<name>A0A3D8QAL6_9HELO</name>
<evidence type="ECO:0000256" key="3">
    <source>
        <dbReference type="ARBA" id="ARBA00022989"/>
    </source>
</evidence>
<dbReference type="Proteomes" id="UP000256645">
    <property type="component" value="Unassembled WGS sequence"/>
</dbReference>
<sequence>MPDNSLSTSASIVVEAGIPDQQSKDLVPNPAPEPRIVEPELQVQSQKQAEPRAEQKEKEAPAEKPSETQLPTISGLKRALIILPTTLVYFLVMLDSSIISTAIPQITTEFNSLLDVGWYGSAYQLASSAFVPLAGKIYTFFPIKWSFLAFFTIFELGSTLCGAAQSSPMLIVGRAIAGLGASGLMNGILTILAAIIPPHKLPRVLGLNISLGQVGMACGPLIGGALTEYATWRWCFYINLPAGAVVGVLLLGLKIPEIHPKPPVREVLRKAVLTMDLFGLVLLWPAAIMFFFALQWGGNQYRWDSSTVIGLFVGAAVTFAAFLWWEYRCADNALLPFSMLRMRVISSASATMFFFMSAMLTSYYYLPIYFQAVKGDSPLMSGVHILPSILSQVIVTMSTGTLIQKLGYYLPNVLIGTALTTIAYGLYSTLRPITSVGKWIGYQIIGGAGSGAASSGSYIAIQNTVPRASIPTAMAIVILCQNLGSAVSLTIAQTIFSNSLRSDIAADVPGVNADAILAGGARMVRSLVSAQQLPAVLSAYSKAIDAVMYLGIGLGVSAFACAWGLGFKDIRKKE</sequence>
<evidence type="ECO:0000313" key="9">
    <source>
        <dbReference type="Proteomes" id="UP000256645"/>
    </source>
</evidence>
<dbReference type="InterPro" id="IPR011701">
    <property type="entry name" value="MFS"/>
</dbReference>
<evidence type="ECO:0000313" key="8">
    <source>
        <dbReference type="EMBL" id="RDW58821.1"/>
    </source>
</evidence>
<feature type="transmembrane region" description="Helical" evidence="6">
    <location>
        <begin position="204"/>
        <end position="225"/>
    </location>
</feature>
<dbReference type="InterPro" id="IPR020846">
    <property type="entry name" value="MFS_dom"/>
</dbReference>
<dbReference type="GO" id="GO:0022857">
    <property type="term" value="F:transmembrane transporter activity"/>
    <property type="evidence" value="ECO:0007669"/>
    <property type="project" value="InterPro"/>
</dbReference>
<dbReference type="InterPro" id="IPR036259">
    <property type="entry name" value="MFS_trans_sf"/>
</dbReference>
<dbReference type="Gene3D" id="1.20.1250.20">
    <property type="entry name" value="MFS general substrate transporter like domains"/>
    <property type="match status" value="2"/>
</dbReference>
<evidence type="ECO:0000256" key="1">
    <source>
        <dbReference type="ARBA" id="ARBA00004141"/>
    </source>
</evidence>
<dbReference type="SUPFAM" id="SSF103473">
    <property type="entry name" value="MFS general substrate transporter"/>
    <property type="match status" value="1"/>
</dbReference>
<feature type="transmembrane region" description="Helical" evidence="6">
    <location>
        <begin position="378"/>
        <end position="397"/>
    </location>
</feature>
<dbReference type="CDD" id="cd17502">
    <property type="entry name" value="MFS_Azr1_MDR_like"/>
    <property type="match status" value="1"/>
</dbReference>
<keyword evidence="9" id="KW-1185">Reference proteome</keyword>
<evidence type="ECO:0000256" key="6">
    <source>
        <dbReference type="SAM" id="Phobius"/>
    </source>
</evidence>
<dbReference type="Pfam" id="PF07690">
    <property type="entry name" value="MFS_1"/>
    <property type="match status" value="1"/>
</dbReference>
<feature type="region of interest" description="Disordered" evidence="5">
    <location>
        <begin position="1"/>
        <end position="68"/>
    </location>
</feature>
<feature type="transmembrane region" description="Helical" evidence="6">
    <location>
        <begin position="79"/>
        <end position="104"/>
    </location>
</feature>
<feature type="transmembrane region" description="Helical" evidence="6">
    <location>
        <begin position="273"/>
        <end position="294"/>
    </location>
</feature>
<feature type="transmembrane region" description="Helical" evidence="6">
    <location>
        <begin position="231"/>
        <end position="253"/>
    </location>
</feature>